<dbReference type="AlphaFoldDB" id="A0A5D8YM44"/>
<accession>A0A5D8YM44</accession>
<keyword evidence="1" id="KW-0732">Signal</keyword>
<dbReference type="EMBL" id="VTRV01000204">
    <property type="protein sequence ID" value="TZF83356.1"/>
    <property type="molecule type" value="Genomic_DNA"/>
</dbReference>
<proteinExistence type="predicted"/>
<protein>
    <submittedName>
        <fullName evidence="2">Uncharacterized protein</fullName>
    </submittedName>
</protein>
<evidence type="ECO:0000313" key="2">
    <source>
        <dbReference type="EMBL" id="TZF83356.1"/>
    </source>
</evidence>
<name>A0A5D8YM44_9GAMM</name>
<sequence>MPHVLRSIKRLGFVIAVSTALPALAAGAPAPGALPLQPLLAGEFALQAGRLDEAAAGYLQAARATRDVALAERAT</sequence>
<comment type="caution">
    <text evidence="2">The sequence shown here is derived from an EMBL/GenBank/DDBJ whole genome shotgun (WGS) entry which is preliminary data.</text>
</comment>
<reference evidence="2 3" key="1">
    <citation type="submission" date="2019-08" db="EMBL/GenBank/DDBJ databases">
        <title>Draft genome sequence of Lysobacter sp. UKS-15.</title>
        <authorList>
            <person name="Im W.-T."/>
        </authorList>
    </citation>
    <scope>NUCLEOTIDE SEQUENCE [LARGE SCALE GENOMIC DNA]</scope>
    <source>
        <strain evidence="2 3">UKS-15</strain>
    </source>
</reference>
<evidence type="ECO:0000256" key="1">
    <source>
        <dbReference type="SAM" id="SignalP"/>
    </source>
</evidence>
<evidence type="ECO:0000313" key="3">
    <source>
        <dbReference type="Proteomes" id="UP000323164"/>
    </source>
</evidence>
<feature type="signal peptide" evidence="1">
    <location>
        <begin position="1"/>
        <end position="25"/>
    </location>
</feature>
<gene>
    <name evidence="2" type="ORF">FW784_13105</name>
</gene>
<feature type="chain" id="PRO_5023125921" evidence="1">
    <location>
        <begin position="26"/>
        <end position="75"/>
    </location>
</feature>
<feature type="non-terminal residue" evidence="2">
    <location>
        <position position="75"/>
    </location>
</feature>
<keyword evidence="3" id="KW-1185">Reference proteome</keyword>
<dbReference type="Proteomes" id="UP000323164">
    <property type="component" value="Unassembled WGS sequence"/>
</dbReference>
<organism evidence="2 3">
    <name type="scientific">Cognatilysobacter lacus</name>
    <dbReference type="NCBI Taxonomy" id="1643323"/>
    <lineage>
        <taxon>Bacteria</taxon>
        <taxon>Pseudomonadati</taxon>
        <taxon>Pseudomonadota</taxon>
        <taxon>Gammaproteobacteria</taxon>
        <taxon>Lysobacterales</taxon>
        <taxon>Lysobacteraceae</taxon>
        <taxon>Cognatilysobacter</taxon>
    </lineage>
</organism>